<evidence type="ECO:0000313" key="1">
    <source>
        <dbReference type="EMBL" id="BBI30210.1"/>
    </source>
</evidence>
<dbReference type="EMBL" id="AP018495">
    <property type="protein sequence ID" value="BBI30210.1"/>
    <property type="molecule type" value="Genomic_DNA"/>
</dbReference>
<dbReference type="KEGG" id="vg:80540562"/>
<reference evidence="2" key="1">
    <citation type="journal article" date="2019" name="J. Virol.">
        <title>Medusavirus, a novel large DNA virus discovered from hot spring water.</title>
        <authorList>
            <person name="Yoshikawa G."/>
            <person name="Blanc-Mathieu R."/>
            <person name="Song C."/>
            <person name="Kayama Y."/>
            <person name="Mochizuki T."/>
            <person name="Murata K."/>
            <person name="Ogata H."/>
            <person name="Takemura M."/>
        </authorList>
    </citation>
    <scope>NUCLEOTIDE SEQUENCE [LARGE SCALE GENOMIC DNA]</scope>
</reference>
<sequence>MEVVLPYDVVEHIFSALVAPLARLPVLCHHEPAARLATVSAMRDIAVFRGLCRASRQVTSERASWRGALPMADHHALADTLYERLTSLRRDYYKAIVLSLIAHRPFAQPRVIVQSPLRSVLDESVCDIMRVDIVVPEIGAELAAKVQSKTYTFVGMLAGTAFRVVPRDSPCRTQDPHEHLGPDPVLCKLAVATDDSAAILDCIDAGMRHIGGMWFYSDSAERLFGGEHNVLLWFDPSNFLFTDPGAANTVRFAPLPSYVPDREAGLAADICGDALRNGESYQTIDRDVKDARRVDVHFFRRDRAQGTAPASWSVGYDRDSPVAMRNARNFLSVKVTSASDDDRLPRGMHIETIEDANYDPTRLGKLIASVLILASRLRVFDEEPEWHRLCRRIVDLSGTVEMRHELAAIVGTPPPPNKARLLTDTRPLVLALCTAIEYCRGHKTDIRRAGVDPAERARYATWCDAAVRLHDYVTQKNFSNNTRRSV</sequence>
<name>A0A3T1CWJ5_9VIRU</name>
<dbReference type="Proteomes" id="UP001161669">
    <property type="component" value="Segment"/>
</dbReference>
<accession>A0A3T1CWJ5</accession>
<evidence type="ECO:0000313" key="2">
    <source>
        <dbReference type="Proteomes" id="UP001161669"/>
    </source>
</evidence>
<protein>
    <submittedName>
        <fullName evidence="1">Uncharacterized protein</fullName>
    </submittedName>
</protein>
<proteinExistence type="predicted"/>
<organism evidence="1 2">
    <name type="scientific">Acanthamoeba castellanii medusavirus J1</name>
    <dbReference type="NCBI Taxonomy" id="3114988"/>
    <lineage>
        <taxon>Viruses</taxon>
        <taxon>Varidnaviria</taxon>
        <taxon>Bamfordvirae</taxon>
        <taxon>Nucleocytoviricota</taxon>
        <taxon>Megaviricetes</taxon>
        <taxon>Mamonoviridae</taxon>
        <taxon>Medusavirus</taxon>
        <taxon>Medusavirus medusae</taxon>
    </lineage>
</organism>
<keyword evidence="2" id="KW-1185">Reference proteome</keyword>